<dbReference type="AlphaFoldDB" id="A0A930HZF5"/>
<dbReference type="GO" id="GO:0004519">
    <property type="term" value="F:endonuclease activity"/>
    <property type="evidence" value="ECO:0007669"/>
    <property type="project" value="UniProtKB-KW"/>
</dbReference>
<proteinExistence type="predicted"/>
<dbReference type="InterPro" id="IPR020821">
    <property type="entry name" value="ENPP1-3/EXOG-like_nuc-like"/>
</dbReference>
<dbReference type="InterPro" id="IPR001604">
    <property type="entry name" value="Endo_G_ENPP1-like_dom"/>
</dbReference>
<organism evidence="5 6">
    <name type="scientific">Prevotella histicola</name>
    <dbReference type="NCBI Taxonomy" id="470565"/>
    <lineage>
        <taxon>Bacteria</taxon>
        <taxon>Pseudomonadati</taxon>
        <taxon>Bacteroidota</taxon>
        <taxon>Bacteroidia</taxon>
        <taxon>Bacteroidales</taxon>
        <taxon>Prevotellaceae</taxon>
        <taxon>Prevotella</taxon>
    </lineage>
</organism>
<accession>A0A930HZF5</accession>
<keyword evidence="5" id="KW-0255">Endonuclease</keyword>
<evidence type="ECO:0000256" key="2">
    <source>
        <dbReference type="PIRSR" id="PIRSR640255-2"/>
    </source>
</evidence>
<evidence type="ECO:0000256" key="1">
    <source>
        <dbReference type="PIRSR" id="PIRSR640255-1"/>
    </source>
</evidence>
<dbReference type="PROSITE" id="PS51257">
    <property type="entry name" value="PROKAR_LIPOPROTEIN"/>
    <property type="match status" value="1"/>
</dbReference>
<dbReference type="InterPro" id="IPR044929">
    <property type="entry name" value="DNA/RNA_non-sp_Endonuclease_sf"/>
</dbReference>
<dbReference type="Gene3D" id="3.40.570.10">
    <property type="entry name" value="Extracellular Endonuclease, subunit A"/>
    <property type="match status" value="1"/>
</dbReference>
<dbReference type="GO" id="GO:0003676">
    <property type="term" value="F:nucleic acid binding"/>
    <property type="evidence" value="ECO:0007669"/>
    <property type="project" value="InterPro"/>
</dbReference>
<comment type="caution">
    <text evidence="5">The sequence shown here is derived from an EMBL/GenBank/DDBJ whole genome shotgun (WGS) entry which is preliminary data.</text>
</comment>
<dbReference type="GO" id="GO:0016787">
    <property type="term" value="F:hydrolase activity"/>
    <property type="evidence" value="ECO:0007669"/>
    <property type="project" value="InterPro"/>
</dbReference>
<keyword evidence="5" id="KW-0378">Hydrolase</keyword>
<feature type="binding site" evidence="2">
    <location>
        <position position="178"/>
    </location>
    <ligand>
        <name>Mg(2+)</name>
        <dbReference type="ChEBI" id="CHEBI:18420"/>
        <note>catalytic</note>
    </ligand>
</feature>
<evidence type="ECO:0000313" key="6">
    <source>
        <dbReference type="Proteomes" id="UP000757461"/>
    </source>
</evidence>
<dbReference type="Proteomes" id="UP000757461">
    <property type="component" value="Unassembled WGS sequence"/>
</dbReference>
<feature type="domain" description="DNA/RNA non-specific endonuclease/pyrophosphatase/phosphodiesterase" evidence="4">
    <location>
        <begin position="78"/>
        <end position="294"/>
    </location>
</feature>
<reference evidence="5" key="1">
    <citation type="submission" date="2020-04" db="EMBL/GenBank/DDBJ databases">
        <title>Deep metagenomics examines the oral microbiome during advanced dental caries in children, revealing novel taxa and co-occurrences with host molecules.</title>
        <authorList>
            <person name="Baker J.L."/>
            <person name="Morton J.T."/>
            <person name="Dinis M."/>
            <person name="Alvarez R."/>
            <person name="Tran N.C."/>
            <person name="Knight R."/>
            <person name="Edlund A."/>
        </authorList>
    </citation>
    <scope>NUCLEOTIDE SEQUENCE</scope>
    <source>
        <strain evidence="5">JCVI_25_bin.9</strain>
    </source>
</reference>
<dbReference type="InterPro" id="IPR044925">
    <property type="entry name" value="His-Me_finger_sf"/>
</dbReference>
<dbReference type="PANTHER" id="PTHR13966">
    <property type="entry name" value="ENDONUCLEASE RELATED"/>
    <property type="match status" value="1"/>
</dbReference>
<name>A0A930HZF5_9BACT</name>
<feature type="domain" description="ENPP1-3/EXOG-like endonuclease/phosphodiesterase" evidence="3">
    <location>
        <begin position="79"/>
        <end position="294"/>
    </location>
</feature>
<keyword evidence="2" id="KW-0479">Metal-binding</keyword>
<sequence>MKIRISVFTTLFVFFIVSIMFISCNENDTDNGTYGQQNGQANNTNSNILIPNYDTHRLEFPKTKGGKSIIITHKLKNGEVNYSVEWDAELKSNRWTCYELYSSNRKGGASRWKAKDGELQYPFDPLLPMDSYFASDLFWGSGYDHGHLCPSADRLNTDEANKQTFYISNMQPQLSKFNGSDKRGGIWLTMENKMRSYITNGTTDTLFICRGGTIDSPALIKEYRRDRFIIPGYFFSAALLKYKVKGQGDWQYKAIGFWFKHENNQKQSLKPYVVSIAKLEQLTGIDFFCNLPDNIEKNVENKTPEQLERIWNIQ</sequence>
<evidence type="ECO:0000259" key="3">
    <source>
        <dbReference type="SMART" id="SM00477"/>
    </source>
</evidence>
<gene>
    <name evidence="5" type="ORF">HXN33_06150</name>
</gene>
<dbReference type="SUPFAM" id="SSF54060">
    <property type="entry name" value="His-Me finger endonucleases"/>
    <property type="match status" value="1"/>
</dbReference>
<keyword evidence="5" id="KW-0540">Nuclease</keyword>
<dbReference type="SMART" id="SM00477">
    <property type="entry name" value="NUC"/>
    <property type="match status" value="1"/>
</dbReference>
<dbReference type="RefSeq" id="WP_278545385.1">
    <property type="nucleotide sequence ID" value="NZ_JABZSY010000010.1"/>
</dbReference>
<dbReference type="EMBL" id="JABZSQ010000098">
    <property type="protein sequence ID" value="MBF1415148.1"/>
    <property type="molecule type" value="Genomic_DNA"/>
</dbReference>
<protein>
    <submittedName>
        <fullName evidence="5">DNA/RNA non-specific endonuclease</fullName>
    </submittedName>
</protein>
<dbReference type="GO" id="GO:0046872">
    <property type="term" value="F:metal ion binding"/>
    <property type="evidence" value="ECO:0007669"/>
    <property type="project" value="UniProtKB-KW"/>
</dbReference>
<dbReference type="PANTHER" id="PTHR13966:SF5">
    <property type="entry name" value="ENDONUCLEASE G, MITOCHONDRIAL"/>
    <property type="match status" value="1"/>
</dbReference>
<evidence type="ECO:0000259" key="4">
    <source>
        <dbReference type="SMART" id="SM00892"/>
    </source>
</evidence>
<dbReference type="SMART" id="SM00892">
    <property type="entry name" value="Endonuclease_NS"/>
    <property type="match status" value="1"/>
</dbReference>
<dbReference type="InterPro" id="IPR040255">
    <property type="entry name" value="Non-specific_endonuclease"/>
</dbReference>
<dbReference type="Pfam" id="PF01223">
    <property type="entry name" value="Endonuclease_NS"/>
    <property type="match status" value="1"/>
</dbReference>
<feature type="active site" description="Proton acceptor" evidence="1">
    <location>
        <position position="147"/>
    </location>
</feature>
<evidence type="ECO:0000313" key="5">
    <source>
        <dbReference type="EMBL" id="MBF1415148.1"/>
    </source>
</evidence>